<dbReference type="Pfam" id="PF13439">
    <property type="entry name" value="Glyco_transf_4"/>
    <property type="match status" value="1"/>
</dbReference>
<dbReference type="AlphaFoldDB" id="A0A3E0TMD6"/>
<dbReference type="EMBL" id="QUOU01000001">
    <property type="protein sequence ID" value="REL25205.1"/>
    <property type="molecule type" value="Genomic_DNA"/>
</dbReference>
<dbReference type="Pfam" id="PF00534">
    <property type="entry name" value="Glycos_transf_1"/>
    <property type="match status" value="1"/>
</dbReference>
<dbReference type="GO" id="GO:0009103">
    <property type="term" value="P:lipopolysaccharide biosynthetic process"/>
    <property type="evidence" value="ECO:0007669"/>
    <property type="project" value="TreeGrafter"/>
</dbReference>
<dbReference type="CDD" id="cd03801">
    <property type="entry name" value="GT4_PimA-like"/>
    <property type="match status" value="1"/>
</dbReference>
<evidence type="ECO:0000259" key="2">
    <source>
        <dbReference type="Pfam" id="PF00534"/>
    </source>
</evidence>
<organism evidence="4 5">
    <name type="scientific">Thalassotalea euphylliae</name>
    <dbReference type="NCBI Taxonomy" id="1655234"/>
    <lineage>
        <taxon>Bacteria</taxon>
        <taxon>Pseudomonadati</taxon>
        <taxon>Pseudomonadota</taxon>
        <taxon>Gammaproteobacteria</taxon>
        <taxon>Alteromonadales</taxon>
        <taxon>Colwelliaceae</taxon>
        <taxon>Thalassotalea</taxon>
    </lineage>
</organism>
<dbReference type="Gene3D" id="3.40.50.2000">
    <property type="entry name" value="Glycogen Phosphorylase B"/>
    <property type="match status" value="2"/>
</dbReference>
<dbReference type="GO" id="GO:0016757">
    <property type="term" value="F:glycosyltransferase activity"/>
    <property type="evidence" value="ECO:0007669"/>
    <property type="project" value="InterPro"/>
</dbReference>
<evidence type="ECO:0000313" key="5">
    <source>
        <dbReference type="Proteomes" id="UP000256478"/>
    </source>
</evidence>
<accession>A0A3E0TMD6</accession>
<reference evidence="4 5" key="1">
    <citation type="submission" date="2018-08" db="EMBL/GenBank/DDBJ databases">
        <title>Thalassotalea euphylliae genome.</title>
        <authorList>
            <person name="Summers S."/>
            <person name="Rice S.A."/>
            <person name="Freckelton M.L."/>
            <person name="Nedved B.T."/>
            <person name="Hadfield M.G."/>
        </authorList>
    </citation>
    <scope>NUCLEOTIDE SEQUENCE [LARGE SCALE GENOMIC DNA]</scope>
    <source>
        <strain evidence="4 5">H1</strain>
    </source>
</reference>
<dbReference type="PANTHER" id="PTHR46401">
    <property type="entry name" value="GLYCOSYLTRANSFERASE WBBK-RELATED"/>
    <property type="match status" value="1"/>
</dbReference>
<evidence type="ECO:0000313" key="4">
    <source>
        <dbReference type="EMBL" id="REL25205.1"/>
    </source>
</evidence>
<comment type="caution">
    <text evidence="4">The sequence shown here is derived from an EMBL/GenBank/DDBJ whole genome shotgun (WGS) entry which is preliminary data.</text>
</comment>
<feature type="domain" description="Glycosyl transferase family 1" evidence="2">
    <location>
        <begin position="175"/>
        <end position="323"/>
    </location>
</feature>
<dbReference type="InterPro" id="IPR028098">
    <property type="entry name" value="Glyco_trans_4-like_N"/>
</dbReference>
<protein>
    <submittedName>
        <fullName evidence="4">Glycosyltransferase</fullName>
    </submittedName>
</protein>
<keyword evidence="1 4" id="KW-0808">Transferase</keyword>
<sequence>MSKRVGLISYPMLFQKKGGLQIQVLETLNALKELSVDASLVNVLTDDLADFDILHVFSSNHGNANIITTAKDKGCKVVISPLAEDKWNAKYSTRSRLIEPLLKKFTGYLNYSFFSRLYDAMQLCDHFVALGQAEKTALNQAFDINNDDITIIPNGIPQRFFDASPDYFRQETGIEGDFVLNIASIDRRKNQLALAQAMKEYLPDAKLVLIGPVLKSNEAYLKQIEAVGNVAYLGSFDYQSDMLPSAYAAASVFSLPSIQEVLPLSALESMAAGTPAIVTKVSSMEFPCKNHEFALVDPENHADIASTIEKATLQPPTKASCQNMVRHLTWHAVANQLIEIYENI</sequence>
<feature type="domain" description="Glycosyltransferase subfamily 4-like N-terminal" evidence="3">
    <location>
        <begin position="46"/>
        <end position="156"/>
    </location>
</feature>
<proteinExistence type="predicted"/>
<dbReference type="OrthoDB" id="9775208at2"/>
<dbReference type="PANTHER" id="PTHR46401:SF2">
    <property type="entry name" value="GLYCOSYLTRANSFERASE WBBK-RELATED"/>
    <property type="match status" value="1"/>
</dbReference>
<evidence type="ECO:0000256" key="1">
    <source>
        <dbReference type="ARBA" id="ARBA00022679"/>
    </source>
</evidence>
<name>A0A3E0TMD6_9GAMM</name>
<dbReference type="RefSeq" id="WP_116006368.1">
    <property type="nucleotide sequence ID" value="NZ_QUOU01000001.1"/>
</dbReference>
<evidence type="ECO:0000259" key="3">
    <source>
        <dbReference type="Pfam" id="PF13439"/>
    </source>
</evidence>
<dbReference type="Proteomes" id="UP000256478">
    <property type="component" value="Unassembled WGS sequence"/>
</dbReference>
<dbReference type="InterPro" id="IPR001296">
    <property type="entry name" value="Glyco_trans_1"/>
</dbReference>
<gene>
    <name evidence="4" type="ORF">DXX93_00625</name>
</gene>
<dbReference type="SUPFAM" id="SSF53756">
    <property type="entry name" value="UDP-Glycosyltransferase/glycogen phosphorylase"/>
    <property type="match status" value="1"/>
</dbReference>